<keyword evidence="1" id="KW-0040">ANK repeat</keyword>
<dbReference type="Gene3D" id="1.25.40.20">
    <property type="entry name" value="Ankyrin repeat-containing domain"/>
    <property type="match status" value="1"/>
</dbReference>
<protein>
    <submittedName>
        <fullName evidence="4">Ankyrin repeat protein, putative</fullName>
    </submittedName>
</protein>
<keyword evidence="3" id="KW-0472">Membrane</keyword>
<dbReference type="Pfam" id="PF12796">
    <property type="entry name" value="Ank_2"/>
    <property type="match status" value="2"/>
</dbReference>
<dbReference type="PANTHER" id="PTHR24128">
    <property type="entry name" value="HOMEOBOX PROTEIN WARIAI"/>
    <property type="match status" value="1"/>
</dbReference>
<dbReference type="PROSITE" id="PS50297">
    <property type="entry name" value="ANK_REP_REGION"/>
    <property type="match status" value="1"/>
</dbReference>
<feature type="repeat" description="ANK" evidence="1">
    <location>
        <begin position="70"/>
        <end position="97"/>
    </location>
</feature>
<dbReference type="PANTHER" id="PTHR24128:SF86">
    <property type="entry name" value="ALPHA-LATROTOXIN-LHE1A-LIKE"/>
    <property type="match status" value="1"/>
</dbReference>
<dbReference type="InterPro" id="IPR002110">
    <property type="entry name" value="Ankyrin_rpt"/>
</dbReference>
<feature type="transmembrane region" description="Helical" evidence="3">
    <location>
        <begin position="340"/>
        <end position="363"/>
    </location>
</feature>
<gene>
    <name evidence="4" type="ORF">TCM_015857</name>
</gene>
<dbReference type="FunCoup" id="A0A061G3R9">
    <property type="interactions" value="97"/>
</dbReference>
<dbReference type="Gramene" id="EOY24186">
    <property type="protein sequence ID" value="EOY24186"/>
    <property type="gene ID" value="TCM_015857"/>
</dbReference>
<proteinExistence type="predicted"/>
<feature type="transmembrane region" description="Helical" evidence="3">
    <location>
        <begin position="375"/>
        <end position="393"/>
    </location>
</feature>
<evidence type="ECO:0000256" key="3">
    <source>
        <dbReference type="SAM" id="Phobius"/>
    </source>
</evidence>
<evidence type="ECO:0000256" key="1">
    <source>
        <dbReference type="PROSITE-ProRule" id="PRU00023"/>
    </source>
</evidence>
<feature type="compositionally biased region" description="Polar residues" evidence="2">
    <location>
        <begin position="453"/>
        <end position="464"/>
    </location>
</feature>
<keyword evidence="3" id="KW-0812">Transmembrane</keyword>
<organism evidence="4 5">
    <name type="scientific">Theobroma cacao</name>
    <name type="common">Cacao</name>
    <name type="synonym">Cocoa</name>
    <dbReference type="NCBI Taxonomy" id="3641"/>
    <lineage>
        <taxon>Eukaryota</taxon>
        <taxon>Viridiplantae</taxon>
        <taxon>Streptophyta</taxon>
        <taxon>Embryophyta</taxon>
        <taxon>Tracheophyta</taxon>
        <taxon>Spermatophyta</taxon>
        <taxon>Magnoliopsida</taxon>
        <taxon>eudicotyledons</taxon>
        <taxon>Gunneridae</taxon>
        <taxon>Pentapetalae</taxon>
        <taxon>rosids</taxon>
        <taxon>malvids</taxon>
        <taxon>Malvales</taxon>
        <taxon>Malvaceae</taxon>
        <taxon>Byttnerioideae</taxon>
        <taxon>Theobroma</taxon>
    </lineage>
</organism>
<dbReference type="eggNOG" id="KOG0504">
    <property type="taxonomic scope" value="Eukaryota"/>
</dbReference>
<evidence type="ECO:0000256" key="2">
    <source>
        <dbReference type="SAM" id="MobiDB-lite"/>
    </source>
</evidence>
<feature type="transmembrane region" description="Helical" evidence="3">
    <location>
        <begin position="399"/>
        <end position="421"/>
    </location>
</feature>
<dbReference type="Proteomes" id="UP000026915">
    <property type="component" value="Chromosome 3"/>
</dbReference>
<accession>A0A061G3R9</accession>
<dbReference type="InParanoid" id="A0A061G3R9"/>
<dbReference type="AlphaFoldDB" id="A0A061G3R9"/>
<dbReference type="EMBL" id="CM001881">
    <property type="protein sequence ID" value="EOY24186.1"/>
    <property type="molecule type" value="Genomic_DNA"/>
</dbReference>
<keyword evidence="3" id="KW-1133">Transmembrane helix</keyword>
<feature type="transmembrane region" description="Helical" evidence="3">
    <location>
        <begin position="287"/>
        <end position="307"/>
    </location>
</feature>
<sequence length="464" mass="51267">MGDRLTAASKAGNVTALYELIEEDADVLRRVEEIMFVHTPLHIAASDGQTCFAMEMINLMPSFSRKLNKSGFSPMHLALLNGHSKLVLLFLRADCDLVRVKGRGGMTSLHYACTKHGNDDVLANFLVACPKSIEDLTAQGETALHIAVKSNNFGALEVLVGWLRRVCHEEAFKWEINIPNWKDEHGHTILDIAVSNNMQLEASSLLYVLKLLAEINAKTSDSLTVSDILRRRQSNLGRNRVLRIQCGITDPEQNASTLASYLRSKLSIDERLAVYITRHKMKISDDVRNILLVVAGFIIASTLQIVLNDPGGFQRDVGDSGNNNSEGTPVPSLSRLSDRAAMTVFLLSSLYNNTAFCIVNGVIGLLLPDGLFGMILLRLLPVSILCYVLWIKRSLPNGLVIYNLLVFLLAYVFAFLAFVTYSRGQNKLRQLQSNTNNFAGSYRRRKTEAAEGQANSATSADPDP</sequence>
<dbReference type="SUPFAM" id="SSF48403">
    <property type="entry name" value="Ankyrin repeat"/>
    <property type="match status" value="1"/>
</dbReference>
<feature type="region of interest" description="Disordered" evidence="2">
    <location>
        <begin position="443"/>
        <end position="464"/>
    </location>
</feature>
<dbReference type="InterPro" id="IPR036770">
    <property type="entry name" value="Ankyrin_rpt-contain_sf"/>
</dbReference>
<evidence type="ECO:0000313" key="4">
    <source>
        <dbReference type="EMBL" id="EOY24186.1"/>
    </source>
</evidence>
<name>A0A061G3R9_THECC</name>
<reference evidence="4 5" key="1">
    <citation type="journal article" date="2013" name="Genome Biol.">
        <title>The genome sequence of the most widely cultivated cacao type and its use to identify candidate genes regulating pod color.</title>
        <authorList>
            <person name="Motamayor J.C."/>
            <person name="Mockaitis K."/>
            <person name="Schmutz J."/>
            <person name="Haiminen N."/>
            <person name="Iii D.L."/>
            <person name="Cornejo O."/>
            <person name="Findley S.D."/>
            <person name="Zheng P."/>
            <person name="Utro F."/>
            <person name="Royaert S."/>
            <person name="Saski C."/>
            <person name="Jenkins J."/>
            <person name="Podicheti R."/>
            <person name="Zhao M."/>
            <person name="Scheffler B.E."/>
            <person name="Stack J.C."/>
            <person name="Feltus F.A."/>
            <person name="Mustiga G.M."/>
            <person name="Amores F."/>
            <person name="Phillips W."/>
            <person name="Marelli J.P."/>
            <person name="May G.D."/>
            <person name="Shapiro H."/>
            <person name="Ma J."/>
            <person name="Bustamante C.D."/>
            <person name="Schnell R.J."/>
            <person name="Main D."/>
            <person name="Gilbert D."/>
            <person name="Parida L."/>
            <person name="Kuhn D.N."/>
        </authorList>
    </citation>
    <scope>NUCLEOTIDE SEQUENCE [LARGE SCALE GENOMIC DNA]</scope>
    <source>
        <strain evidence="5">cv. Matina 1-6</strain>
    </source>
</reference>
<keyword evidence="5" id="KW-1185">Reference proteome</keyword>
<dbReference type="SMART" id="SM00248">
    <property type="entry name" value="ANK"/>
    <property type="match status" value="5"/>
</dbReference>
<evidence type="ECO:0000313" key="5">
    <source>
        <dbReference type="Proteomes" id="UP000026915"/>
    </source>
</evidence>
<dbReference type="HOGENOM" id="CLU_000134_47_1_1"/>
<dbReference type="PROSITE" id="PS50088">
    <property type="entry name" value="ANK_REPEAT"/>
    <property type="match status" value="1"/>
</dbReference>